<dbReference type="FunFam" id="3.40.710.10:FF:000005">
    <property type="entry name" value="Glutaminase"/>
    <property type="match status" value="1"/>
</dbReference>
<evidence type="ECO:0000256" key="2">
    <source>
        <dbReference type="ARBA" id="ARBA00011881"/>
    </source>
</evidence>
<feature type="binding site" evidence="6">
    <location>
        <position position="187"/>
    </location>
    <ligand>
        <name>substrate</name>
    </ligand>
</feature>
<comment type="similarity">
    <text evidence="1 6">Belongs to the glutaminase family.</text>
</comment>
<dbReference type="RefSeq" id="WP_368085828.1">
    <property type="nucleotide sequence ID" value="NZ_JMQN01000023.1"/>
</dbReference>
<dbReference type="NCBIfam" id="TIGR03814">
    <property type="entry name" value="Gln_ase"/>
    <property type="match status" value="1"/>
</dbReference>
<accession>A0A081FZJ0</accession>
<dbReference type="STRING" id="1232683.ADIMK_1916"/>
<proteinExistence type="inferred from homology"/>
<comment type="caution">
    <text evidence="7">The sequence shown here is derived from an EMBL/GenBank/DDBJ whole genome shotgun (WGS) entry which is preliminary data.</text>
</comment>
<dbReference type="PANTHER" id="PTHR12544">
    <property type="entry name" value="GLUTAMINASE"/>
    <property type="match status" value="1"/>
</dbReference>
<dbReference type="EC" id="3.5.1.2" evidence="3 6"/>
<keyword evidence="4 6" id="KW-0378">Hydrolase</keyword>
<evidence type="ECO:0000256" key="1">
    <source>
        <dbReference type="ARBA" id="ARBA00011076"/>
    </source>
</evidence>
<evidence type="ECO:0000256" key="5">
    <source>
        <dbReference type="ARBA" id="ARBA00049534"/>
    </source>
</evidence>
<comment type="catalytic activity">
    <reaction evidence="5 6">
        <text>L-glutamine + H2O = L-glutamate + NH4(+)</text>
        <dbReference type="Rhea" id="RHEA:15889"/>
        <dbReference type="ChEBI" id="CHEBI:15377"/>
        <dbReference type="ChEBI" id="CHEBI:28938"/>
        <dbReference type="ChEBI" id="CHEBI:29985"/>
        <dbReference type="ChEBI" id="CHEBI:58359"/>
        <dbReference type="EC" id="3.5.1.2"/>
    </reaction>
</comment>
<dbReference type="Gene3D" id="3.40.710.10">
    <property type="entry name" value="DD-peptidase/beta-lactamase superfamily"/>
    <property type="match status" value="1"/>
</dbReference>
<gene>
    <name evidence="6" type="primary">glsA</name>
    <name evidence="7" type="ORF">ADIMK_1916</name>
</gene>
<feature type="binding site" evidence="6">
    <location>
        <position position="211"/>
    </location>
    <ligand>
        <name>substrate</name>
    </ligand>
</feature>
<evidence type="ECO:0000256" key="6">
    <source>
        <dbReference type="HAMAP-Rule" id="MF_00313"/>
    </source>
</evidence>
<reference evidence="7 8" key="1">
    <citation type="submission" date="2014-04" db="EMBL/GenBank/DDBJ databases">
        <title>Marinobacterium kochiensis sp. nov., isolated from sediment sample collected from Kochi backwaters in Kerala, India.</title>
        <authorList>
            <person name="Singh A."/>
            <person name="Pinnaka A.K."/>
        </authorList>
    </citation>
    <scope>NUCLEOTIDE SEQUENCE [LARGE SCALE GENOMIC DNA]</scope>
    <source>
        <strain evidence="7 8">AK27</strain>
    </source>
</reference>
<dbReference type="GO" id="GO:0006537">
    <property type="term" value="P:glutamate biosynthetic process"/>
    <property type="evidence" value="ECO:0007669"/>
    <property type="project" value="TreeGrafter"/>
</dbReference>
<organism evidence="7 8">
    <name type="scientific">Marinobacterium lacunae</name>
    <dbReference type="NCBI Taxonomy" id="1232683"/>
    <lineage>
        <taxon>Bacteria</taxon>
        <taxon>Pseudomonadati</taxon>
        <taxon>Pseudomonadota</taxon>
        <taxon>Gammaproteobacteria</taxon>
        <taxon>Oceanospirillales</taxon>
        <taxon>Oceanospirillaceae</taxon>
        <taxon>Marinobacterium</taxon>
    </lineage>
</organism>
<dbReference type="AlphaFoldDB" id="A0A081FZJ0"/>
<feature type="binding site" evidence="6">
    <location>
        <position position="180"/>
    </location>
    <ligand>
        <name>substrate</name>
    </ligand>
</feature>
<sequence length="333" mass="36262">MPFMMYENLSGAQRVAARPIADARALQDWVESIDTRARERLGQGRVADYIPALAEQDPSRFGIAICTTDGEVYAAGDAQDSFSIQSISKVFLLTLSLRIFGNDLWERVGLNPSGMPFNSLSQLEVERGKPRNPFINAGAIVVTDHLVSAYAAPSQYLQDVVRRLSGNNSVLIDRRVLDSEWQHRSRNAAMAYLMKSFGNIGNEVDDVLYAYFACCALGMSCVDLAVAFNYLAASGYSRMADERIIEPELSRKINSIMFTSGMYDAAGEFAYRVGLPAKSGVGGGILAVVPGRLSVCVWSPALDGNGNSVAGQYALELLSDELDRMLPARVSTD</sequence>
<keyword evidence="8" id="KW-1185">Reference proteome</keyword>
<dbReference type="Proteomes" id="UP000028252">
    <property type="component" value="Unassembled WGS sequence"/>
</dbReference>
<dbReference type="NCBIfam" id="NF002132">
    <property type="entry name" value="PRK00971.1-1"/>
    <property type="match status" value="1"/>
</dbReference>
<comment type="subunit">
    <text evidence="2 6">Homotetramer.</text>
</comment>
<dbReference type="InterPro" id="IPR012338">
    <property type="entry name" value="Beta-lactam/transpept-like"/>
</dbReference>
<name>A0A081FZJ0_9GAMM</name>
<feature type="binding site" evidence="6">
    <location>
        <position position="263"/>
    </location>
    <ligand>
        <name>substrate</name>
    </ligand>
</feature>
<dbReference type="HAMAP" id="MF_00313">
    <property type="entry name" value="Glutaminase"/>
    <property type="match status" value="1"/>
</dbReference>
<evidence type="ECO:0000256" key="3">
    <source>
        <dbReference type="ARBA" id="ARBA00012918"/>
    </source>
</evidence>
<protein>
    <recommendedName>
        <fullName evidence="3 6">Glutaminase</fullName>
        <ecNumber evidence="3 6">3.5.1.2</ecNumber>
    </recommendedName>
</protein>
<keyword evidence="6" id="KW-0007">Acetylation</keyword>
<feature type="binding site" evidence="6">
    <location>
        <position position="86"/>
    </location>
    <ligand>
        <name>substrate</name>
    </ligand>
</feature>
<dbReference type="GO" id="GO:0006543">
    <property type="term" value="P:L-glutamine catabolic process"/>
    <property type="evidence" value="ECO:0007669"/>
    <property type="project" value="TreeGrafter"/>
</dbReference>
<dbReference type="NCBIfam" id="NF002133">
    <property type="entry name" value="PRK00971.1-2"/>
    <property type="match status" value="1"/>
</dbReference>
<evidence type="ECO:0000313" key="8">
    <source>
        <dbReference type="Proteomes" id="UP000028252"/>
    </source>
</evidence>
<feature type="binding site" evidence="6">
    <location>
        <position position="136"/>
    </location>
    <ligand>
        <name>substrate</name>
    </ligand>
</feature>
<dbReference type="PANTHER" id="PTHR12544:SF29">
    <property type="entry name" value="GLUTAMINASE"/>
    <property type="match status" value="1"/>
</dbReference>
<feature type="binding site" evidence="6">
    <location>
        <position position="281"/>
    </location>
    <ligand>
        <name>substrate</name>
    </ligand>
</feature>
<dbReference type="SUPFAM" id="SSF56601">
    <property type="entry name" value="beta-lactamase/transpeptidase-like"/>
    <property type="match status" value="1"/>
</dbReference>
<dbReference type="GO" id="GO:0004359">
    <property type="term" value="F:glutaminase activity"/>
    <property type="evidence" value="ECO:0007669"/>
    <property type="project" value="UniProtKB-UniRule"/>
</dbReference>
<dbReference type="InterPro" id="IPR015868">
    <property type="entry name" value="Glutaminase"/>
</dbReference>
<dbReference type="PATRIC" id="fig|1232683.4.peg.1885"/>
<evidence type="ECO:0000256" key="4">
    <source>
        <dbReference type="ARBA" id="ARBA00022801"/>
    </source>
</evidence>
<dbReference type="Pfam" id="PF04960">
    <property type="entry name" value="Glutaminase"/>
    <property type="match status" value="1"/>
</dbReference>
<dbReference type="eggNOG" id="COG2066">
    <property type="taxonomic scope" value="Bacteria"/>
</dbReference>
<evidence type="ECO:0000313" key="7">
    <source>
        <dbReference type="EMBL" id="KEA63945.1"/>
    </source>
</evidence>
<dbReference type="EMBL" id="JMQN01000023">
    <property type="protein sequence ID" value="KEA63945.1"/>
    <property type="molecule type" value="Genomic_DNA"/>
</dbReference>